<accession>A0ABX1JD27</accession>
<dbReference type="Proteomes" id="UP000715441">
    <property type="component" value="Unassembled WGS sequence"/>
</dbReference>
<dbReference type="PRINTS" id="PR00032">
    <property type="entry name" value="HTHARAC"/>
</dbReference>
<feature type="domain" description="HTH araC/xylS-type" evidence="4">
    <location>
        <begin position="210"/>
        <end position="308"/>
    </location>
</feature>
<evidence type="ECO:0000259" key="4">
    <source>
        <dbReference type="PROSITE" id="PS01124"/>
    </source>
</evidence>
<dbReference type="InterPro" id="IPR020449">
    <property type="entry name" value="Tscrpt_reg_AraC-type_HTH"/>
</dbReference>
<keyword evidence="3" id="KW-0804">Transcription</keyword>
<dbReference type="RefSeq" id="WP_168520804.1">
    <property type="nucleotide sequence ID" value="NZ_JAAXLS010000040.1"/>
</dbReference>
<keyword evidence="6" id="KW-1185">Reference proteome</keyword>
<evidence type="ECO:0000313" key="5">
    <source>
        <dbReference type="EMBL" id="NKQ57692.1"/>
    </source>
</evidence>
<dbReference type="InterPro" id="IPR018060">
    <property type="entry name" value="HTH_AraC"/>
</dbReference>
<evidence type="ECO:0000256" key="1">
    <source>
        <dbReference type="ARBA" id="ARBA00023015"/>
    </source>
</evidence>
<dbReference type="SUPFAM" id="SSF46689">
    <property type="entry name" value="Homeodomain-like"/>
    <property type="match status" value="2"/>
</dbReference>
<evidence type="ECO:0000313" key="6">
    <source>
        <dbReference type="Proteomes" id="UP000715441"/>
    </source>
</evidence>
<dbReference type="EMBL" id="JAAXLS010000040">
    <property type="protein sequence ID" value="NKQ57692.1"/>
    <property type="molecule type" value="Genomic_DNA"/>
</dbReference>
<organism evidence="5 6">
    <name type="scientific">Amycolatopsis acididurans</name>
    <dbReference type="NCBI Taxonomy" id="2724524"/>
    <lineage>
        <taxon>Bacteria</taxon>
        <taxon>Bacillati</taxon>
        <taxon>Actinomycetota</taxon>
        <taxon>Actinomycetes</taxon>
        <taxon>Pseudonocardiales</taxon>
        <taxon>Pseudonocardiaceae</taxon>
        <taxon>Amycolatopsis</taxon>
    </lineage>
</organism>
<dbReference type="InterPro" id="IPR009594">
    <property type="entry name" value="Tscrpt_reg_HTH_AraC_N"/>
</dbReference>
<evidence type="ECO:0000256" key="2">
    <source>
        <dbReference type="ARBA" id="ARBA00023125"/>
    </source>
</evidence>
<proteinExistence type="predicted"/>
<dbReference type="PROSITE" id="PS01124">
    <property type="entry name" value="HTH_ARAC_FAMILY_2"/>
    <property type="match status" value="1"/>
</dbReference>
<protein>
    <submittedName>
        <fullName evidence="5">AraC family transcriptional regulator</fullName>
    </submittedName>
</protein>
<dbReference type="Pfam" id="PF06719">
    <property type="entry name" value="AraC_N"/>
    <property type="match status" value="1"/>
</dbReference>
<dbReference type="Pfam" id="PF12833">
    <property type="entry name" value="HTH_18"/>
    <property type="match status" value="1"/>
</dbReference>
<sequence>MTEIMNPLEFRISSGDLVAELKSHAHQPGTNNRLWPGLTIYRFDEPAAPLWEEVRELHLCVIAQGRKRVTQDGVAHYYDPFTYLAISGNSPFLTEIVEASPEKPFLSFGLQLDNELVREVSSDIIMERQTTAFTTTRPVKDAAPASFVSALDRDMMDAILRFLRSLSTGADRRVLAPTYLKEIVYRALQAEQYGRLVERAALESASNPVSAIIAYVRDHIAEPLTVSEMAEHAFMSPSAFSHLFRDVTGKSPYQFVKEMRLNRARELLVGDETSVTQISKAVGYRSTSHFINEFRDRFGVTPRAFADALTGGELPPVGRVRQA</sequence>
<gene>
    <name evidence="5" type="ORF">HFP15_33005</name>
</gene>
<name>A0ABX1JD27_9PSEU</name>
<evidence type="ECO:0000256" key="3">
    <source>
        <dbReference type="ARBA" id="ARBA00023163"/>
    </source>
</evidence>
<keyword evidence="2" id="KW-0238">DNA-binding</keyword>
<dbReference type="PANTHER" id="PTHR43436:SF1">
    <property type="entry name" value="TRANSCRIPTIONAL REGULATORY PROTEIN"/>
    <property type="match status" value="1"/>
</dbReference>
<keyword evidence="1" id="KW-0805">Transcription regulation</keyword>
<dbReference type="InterPro" id="IPR009057">
    <property type="entry name" value="Homeodomain-like_sf"/>
</dbReference>
<dbReference type="PANTHER" id="PTHR43436">
    <property type="entry name" value="ARAC-FAMILY TRANSCRIPTIONAL REGULATOR"/>
    <property type="match status" value="1"/>
</dbReference>
<reference evidence="5 6" key="1">
    <citation type="submission" date="2020-04" db="EMBL/GenBank/DDBJ databases">
        <title>Novel species.</title>
        <authorList>
            <person name="Teo W.F.A."/>
            <person name="Lipun K."/>
            <person name="Srisuk N."/>
            <person name="Duangmal K."/>
        </authorList>
    </citation>
    <scope>NUCLEOTIDE SEQUENCE [LARGE SCALE GENOMIC DNA]</scope>
    <source>
        <strain evidence="5 6">K13G38</strain>
    </source>
</reference>
<dbReference type="Gene3D" id="1.10.10.60">
    <property type="entry name" value="Homeodomain-like"/>
    <property type="match status" value="2"/>
</dbReference>
<comment type="caution">
    <text evidence="5">The sequence shown here is derived from an EMBL/GenBank/DDBJ whole genome shotgun (WGS) entry which is preliminary data.</text>
</comment>
<dbReference type="SMART" id="SM00342">
    <property type="entry name" value="HTH_ARAC"/>
    <property type="match status" value="1"/>
</dbReference>